<gene>
    <name evidence="4" type="ORF">SAMN05444388_11512</name>
</gene>
<organism evidence="4 5">
    <name type="scientific">Flavobacterium johnsoniae</name>
    <name type="common">Cytophaga johnsonae</name>
    <dbReference type="NCBI Taxonomy" id="986"/>
    <lineage>
        <taxon>Bacteria</taxon>
        <taxon>Pseudomonadati</taxon>
        <taxon>Bacteroidota</taxon>
        <taxon>Flavobacteriia</taxon>
        <taxon>Flavobacteriales</taxon>
        <taxon>Flavobacteriaceae</taxon>
        <taxon>Flavobacterium</taxon>
    </lineage>
</organism>
<name>A0A1M5UXA2_FLAJO</name>
<dbReference type="AlphaFoldDB" id="A0A1M5UXA2"/>
<feature type="transmembrane region" description="Helical" evidence="2">
    <location>
        <begin position="12"/>
        <end position="35"/>
    </location>
</feature>
<evidence type="ECO:0000259" key="3">
    <source>
        <dbReference type="Pfam" id="PF00326"/>
    </source>
</evidence>
<dbReference type="InterPro" id="IPR029058">
    <property type="entry name" value="AB_hydrolase_fold"/>
</dbReference>
<dbReference type="InterPro" id="IPR001375">
    <property type="entry name" value="Peptidase_S9_cat"/>
</dbReference>
<dbReference type="Pfam" id="PF00326">
    <property type="entry name" value="Peptidase_S9"/>
    <property type="match status" value="1"/>
</dbReference>
<keyword evidence="1" id="KW-0378">Hydrolase</keyword>
<dbReference type="EMBL" id="FQWH01000015">
    <property type="protein sequence ID" value="SHH67323.1"/>
    <property type="molecule type" value="Genomic_DNA"/>
</dbReference>
<evidence type="ECO:0000313" key="5">
    <source>
        <dbReference type="Proteomes" id="UP000184112"/>
    </source>
</evidence>
<keyword evidence="2" id="KW-0812">Transmembrane</keyword>
<dbReference type="PANTHER" id="PTHR42776:SF27">
    <property type="entry name" value="DIPEPTIDYL PEPTIDASE FAMILY MEMBER 6"/>
    <property type="match status" value="1"/>
</dbReference>
<proteinExistence type="predicted"/>
<feature type="domain" description="Peptidase S9 prolyl oligopeptidase catalytic" evidence="3">
    <location>
        <begin position="701"/>
        <end position="871"/>
    </location>
</feature>
<dbReference type="SUPFAM" id="SSF53474">
    <property type="entry name" value="alpha/beta-Hydrolases"/>
    <property type="match status" value="1"/>
</dbReference>
<accession>A0A1M5UXA2</accession>
<dbReference type="GO" id="GO:0004252">
    <property type="term" value="F:serine-type endopeptidase activity"/>
    <property type="evidence" value="ECO:0007669"/>
    <property type="project" value="TreeGrafter"/>
</dbReference>
<reference evidence="4 5" key="1">
    <citation type="submission" date="2016-11" db="EMBL/GenBank/DDBJ databases">
        <authorList>
            <person name="Jaros S."/>
            <person name="Januszkiewicz K."/>
            <person name="Wedrychowicz H."/>
        </authorList>
    </citation>
    <scope>NUCLEOTIDE SEQUENCE [LARGE SCALE GENOMIC DNA]</scope>
    <source>
        <strain evidence="4 5">DSM 6792</strain>
    </source>
</reference>
<dbReference type="Gene3D" id="3.40.50.1820">
    <property type="entry name" value="alpha/beta hydrolase"/>
    <property type="match status" value="1"/>
</dbReference>
<evidence type="ECO:0000256" key="1">
    <source>
        <dbReference type="ARBA" id="ARBA00022801"/>
    </source>
</evidence>
<dbReference type="SUPFAM" id="SSF82171">
    <property type="entry name" value="DPP6 N-terminal domain-like"/>
    <property type="match status" value="1"/>
</dbReference>
<sequence>MKETNIINRKNAHLSIWEIIVCIFFLICSTSIAIAQEMLKKHLSENEYYKWGNLSVAALCETGNWVIYSINYENNTDTLFVKSTALDRIYSFPNGTNGKFLKAGVFTCITPDRKLNIVDLNSGRKIKIPDAARYETAYYGKYIITLNQTYGLKSNLKIRDENGKVLDSINGVWEYCLNTKGDGLSYSSEVSDNHSVGLIDLKKYARYTVISEKQHRFHTLTWQKNGIAIAFLNETDSITKSNTLYLHRLPHRKLIKLRQQNFKEIAQLNIVKDLGLNISDDGSKVFFGIRNKALMSSAKDEKVEIWNGNAPFVYPLEKSIGNFEDSTKLWVWFVNSNSCFPISSKDLPYVQLTGKQDYALNSNPKSYAPHYKLDGDVDYYLTDLKNNTSSLFLKQQPTDQTNLILSPYTNQIAYYRDNNWWLYDPDKNKHINLTKGIATIWDSRDDNRAPPISPYNCPGWSSDGKYLLLYDTYDLWMTDLTGTACKRITHGREKNIVFRISQFEFSNIFSAKYHAKSTAIFDLAKDLILEAADQDDCSTGYFIWNIREGEKPLAFNDSAINQVRRSKNGSYAFMEQKFDKSPVLLFKPNKSAESTAVFASNPQQQQYYWGKSELIQYSNKKNQQLKGVLLYPSDYVKEKKYPMVVHIYQTKSGALHEYTAPSQYSEEGFNPTNYTLNGYFVLLPDIVYELGNPGPSATECVVAAVKKVTDLGFVDPEKIGLIGHSFGGYETDFIITQTDIFASAISGSGISDTVSWYFSIGNDVEAPQAWRFENQIFRMDKPFYEDQQSYFANSPILNAVNIKTPLLQWTGKDDSTVCWEQSKAFYVALRRLGKEHMMLVYPDEIHAIYKRENQKDLTTRIQQWFDHYLKKQPSASWIRVGTTTQ</sequence>
<protein>
    <submittedName>
        <fullName evidence="4">Dipeptidyl peptidase IV (DPP IV) N-terminal region</fullName>
    </submittedName>
</protein>
<evidence type="ECO:0000313" key="4">
    <source>
        <dbReference type="EMBL" id="SHH67323.1"/>
    </source>
</evidence>
<dbReference type="InterPro" id="IPR011042">
    <property type="entry name" value="6-blade_b-propeller_TolB-like"/>
</dbReference>
<keyword evidence="2" id="KW-0472">Membrane</keyword>
<evidence type="ECO:0000256" key="2">
    <source>
        <dbReference type="SAM" id="Phobius"/>
    </source>
</evidence>
<dbReference type="Gene3D" id="2.120.10.30">
    <property type="entry name" value="TolB, C-terminal domain"/>
    <property type="match status" value="1"/>
</dbReference>
<dbReference type="GO" id="GO:0006508">
    <property type="term" value="P:proteolysis"/>
    <property type="evidence" value="ECO:0007669"/>
    <property type="project" value="InterPro"/>
</dbReference>
<keyword evidence="2" id="KW-1133">Transmembrane helix</keyword>
<dbReference type="Proteomes" id="UP000184112">
    <property type="component" value="Unassembled WGS sequence"/>
</dbReference>
<dbReference type="PANTHER" id="PTHR42776">
    <property type="entry name" value="SERINE PEPTIDASE S9 FAMILY MEMBER"/>
    <property type="match status" value="1"/>
</dbReference>